<dbReference type="Gene3D" id="3.40.50.720">
    <property type="entry name" value="NAD(P)-binding Rossmann-like Domain"/>
    <property type="match status" value="1"/>
</dbReference>
<dbReference type="Proteomes" id="UP001149074">
    <property type="component" value="Unassembled WGS sequence"/>
</dbReference>
<dbReference type="AlphaFoldDB" id="A0A9W9JXK7"/>
<keyword evidence="3" id="KW-1185">Reference proteome</keyword>
<gene>
    <name evidence="2" type="ORF">N7532_009867</name>
</gene>
<organism evidence="2 3">
    <name type="scientific">Penicillium argentinense</name>
    <dbReference type="NCBI Taxonomy" id="1131581"/>
    <lineage>
        <taxon>Eukaryota</taxon>
        <taxon>Fungi</taxon>
        <taxon>Dikarya</taxon>
        <taxon>Ascomycota</taxon>
        <taxon>Pezizomycotina</taxon>
        <taxon>Eurotiomycetes</taxon>
        <taxon>Eurotiomycetidae</taxon>
        <taxon>Eurotiales</taxon>
        <taxon>Aspergillaceae</taxon>
        <taxon>Penicillium</taxon>
    </lineage>
</organism>
<comment type="caution">
    <text evidence="2">The sequence shown here is derived from an EMBL/GenBank/DDBJ whole genome shotgun (WGS) entry which is preliminary data.</text>
</comment>
<reference evidence="2" key="2">
    <citation type="journal article" date="2023" name="IMA Fungus">
        <title>Comparative genomic study of the Penicillium genus elucidates a diverse pangenome and 15 lateral gene transfer events.</title>
        <authorList>
            <person name="Petersen C."/>
            <person name="Sorensen T."/>
            <person name="Nielsen M.R."/>
            <person name="Sondergaard T.E."/>
            <person name="Sorensen J.L."/>
            <person name="Fitzpatrick D.A."/>
            <person name="Frisvad J.C."/>
            <person name="Nielsen K.L."/>
        </authorList>
    </citation>
    <scope>NUCLEOTIDE SEQUENCE</scope>
    <source>
        <strain evidence="2">IBT 30761</strain>
    </source>
</reference>
<dbReference type="SUPFAM" id="SSF51735">
    <property type="entry name" value="NAD(P)-binding Rossmann-fold domains"/>
    <property type="match status" value="1"/>
</dbReference>
<dbReference type="EMBL" id="JAPQKI010000010">
    <property type="protein sequence ID" value="KAJ5085096.1"/>
    <property type="molecule type" value="Genomic_DNA"/>
</dbReference>
<evidence type="ECO:0000259" key="1">
    <source>
        <dbReference type="Pfam" id="PF01408"/>
    </source>
</evidence>
<proteinExistence type="predicted"/>
<dbReference type="OrthoDB" id="408743at2759"/>
<dbReference type="GO" id="GO:0000166">
    <property type="term" value="F:nucleotide binding"/>
    <property type="evidence" value="ECO:0007669"/>
    <property type="project" value="InterPro"/>
</dbReference>
<feature type="domain" description="Gfo/Idh/MocA-like oxidoreductase N-terminal" evidence="1">
    <location>
        <begin position="19"/>
        <end position="82"/>
    </location>
</feature>
<protein>
    <recommendedName>
        <fullName evidence="1">Gfo/Idh/MocA-like oxidoreductase N-terminal domain-containing protein</fullName>
    </recommendedName>
</protein>
<dbReference type="RefSeq" id="XP_056469774.1">
    <property type="nucleotide sequence ID" value="XM_056622358.1"/>
</dbReference>
<dbReference type="Pfam" id="PF01408">
    <property type="entry name" value="GFO_IDH_MocA"/>
    <property type="match status" value="1"/>
</dbReference>
<dbReference type="InterPro" id="IPR000683">
    <property type="entry name" value="Gfo/Idh/MocA-like_OxRdtase_N"/>
</dbReference>
<sequence length="121" mass="13944">MNAANDRIAELRTACANLHVDQMVAQEKSEVVIVTTIDRFHHVYCIRAMELGCDVITVKPMTIDDEKLQLMTDAEKRTGKQIREVIDSGLIGEIATVHMDWILDCIHGSDLMRRWHREQRE</sequence>
<accession>A0A9W9JXK7</accession>
<dbReference type="GeneID" id="81361337"/>
<name>A0A9W9JXK7_9EURO</name>
<reference evidence="2" key="1">
    <citation type="submission" date="2022-11" db="EMBL/GenBank/DDBJ databases">
        <authorList>
            <person name="Petersen C."/>
        </authorList>
    </citation>
    <scope>NUCLEOTIDE SEQUENCE</scope>
    <source>
        <strain evidence="2">IBT 30761</strain>
    </source>
</reference>
<evidence type="ECO:0000313" key="2">
    <source>
        <dbReference type="EMBL" id="KAJ5085096.1"/>
    </source>
</evidence>
<dbReference type="Gene3D" id="3.30.360.10">
    <property type="entry name" value="Dihydrodipicolinate Reductase, domain 2"/>
    <property type="match status" value="1"/>
</dbReference>
<dbReference type="InterPro" id="IPR036291">
    <property type="entry name" value="NAD(P)-bd_dom_sf"/>
</dbReference>
<evidence type="ECO:0000313" key="3">
    <source>
        <dbReference type="Proteomes" id="UP001149074"/>
    </source>
</evidence>